<comment type="caution">
    <text evidence="2">The sequence shown here is derived from an EMBL/GenBank/DDBJ whole genome shotgun (WGS) entry which is preliminary data.</text>
</comment>
<proteinExistence type="predicted"/>
<dbReference type="Proteomes" id="UP000642829">
    <property type="component" value="Unassembled WGS sequence"/>
</dbReference>
<feature type="region of interest" description="Disordered" evidence="1">
    <location>
        <begin position="12"/>
        <end position="41"/>
    </location>
</feature>
<evidence type="ECO:0000313" key="3">
    <source>
        <dbReference type="Proteomes" id="UP000642829"/>
    </source>
</evidence>
<feature type="compositionally biased region" description="Polar residues" evidence="1">
    <location>
        <begin position="16"/>
        <end position="25"/>
    </location>
</feature>
<reference evidence="2" key="1">
    <citation type="journal article" date="2014" name="Int. J. Syst. Evol. Microbiol.">
        <title>Complete genome sequence of Corynebacterium casei LMG S-19264T (=DSM 44701T), isolated from a smear-ripened cheese.</title>
        <authorList>
            <consortium name="US DOE Joint Genome Institute (JGI-PGF)"/>
            <person name="Walter F."/>
            <person name="Albersmeier A."/>
            <person name="Kalinowski J."/>
            <person name="Ruckert C."/>
        </authorList>
    </citation>
    <scope>NUCLEOTIDE SEQUENCE</scope>
    <source>
        <strain evidence="2">KCTC 12870</strain>
    </source>
</reference>
<gene>
    <name evidence="2" type="ORF">GCM10007047_17230</name>
</gene>
<reference evidence="2" key="2">
    <citation type="submission" date="2020-09" db="EMBL/GenBank/DDBJ databases">
        <authorList>
            <person name="Sun Q."/>
            <person name="Kim S."/>
        </authorList>
    </citation>
    <scope>NUCLEOTIDE SEQUENCE</scope>
    <source>
        <strain evidence="2">KCTC 12870</strain>
    </source>
</reference>
<sequence length="76" mass="8180">MHVLELIQHCAGDSSHPINTTMPTEKTSDQAKASKPEKPSVFQRIVSKLDDKMKAKADAQAKSSCCSDSKDGGKCC</sequence>
<organism evidence="2 3">
    <name type="scientific">Cerasicoccus arenae</name>
    <dbReference type="NCBI Taxonomy" id="424488"/>
    <lineage>
        <taxon>Bacteria</taxon>
        <taxon>Pseudomonadati</taxon>
        <taxon>Verrucomicrobiota</taxon>
        <taxon>Opitutia</taxon>
        <taxon>Puniceicoccales</taxon>
        <taxon>Cerasicoccaceae</taxon>
        <taxon>Cerasicoccus</taxon>
    </lineage>
</organism>
<dbReference type="EMBL" id="BMXG01000009">
    <property type="protein sequence ID" value="GHC01330.1"/>
    <property type="molecule type" value="Genomic_DNA"/>
</dbReference>
<evidence type="ECO:0000256" key="1">
    <source>
        <dbReference type="SAM" id="MobiDB-lite"/>
    </source>
</evidence>
<protein>
    <submittedName>
        <fullName evidence="2">Uncharacterized protein</fullName>
    </submittedName>
</protein>
<dbReference type="AlphaFoldDB" id="A0A8J3GE85"/>
<name>A0A8J3GE85_9BACT</name>
<keyword evidence="3" id="KW-1185">Reference proteome</keyword>
<feature type="compositionally biased region" description="Basic and acidic residues" evidence="1">
    <location>
        <begin position="26"/>
        <end position="38"/>
    </location>
</feature>
<accession>A0A8J3GE85</accession>
<evidence type="ECO:0000313" key="2">
    <source>
        <dbReference type="EMBL" id="GHC01330.1"/>
    </source>
</evidence>